<gene>
    <name evidence="3" type="ORF">ERICIII_04362</name>
</gene>
<accession>A0A2L1U680</accession>
<evidence type="ECO:0000313" key="3">
    <source>
        <dbReference type="EMBL" id="AVF28421.1"/>
    </source>
</evidence>
<dbReference type="SUPFAM" id="SSF56349">
    <property type="entry name" value="DNA breaking-rejoining enzymes"/>
    <property type="match status" value="1"/>
</dbReference>
<dbReference type="InterPro" id="IPR002104">
    <property type="entry name" value="Integrase_catalytic"/>
</dbReference>
<dbReference type="GO" id="GO:0015074">
    <property type="term" value="P:DNA integration"/>
    <property type="evidence" value="ECO:0007669"/>
    <property type="project" value="InterPro"/>
</dbReference>
<sequence>MTPNTPEALRLARKARIERIKGKGKTERVVYLSADARQALADYLEKERLYDETEESIALFLSAKGLPARKLDGRLSTRSINTILEKIGKWHDAEVFDSDRKISPLQPHDLRHTFAYQLSKITGADSYESAPVIGYIVFS</sequence>
<name>A0A2L1U680_9BACL</name>
<proteinExistence type="predicted"/>
<feature type="domain" description="Tyr recombinase" evidence="2">
    <location>
        <begin position="1"/>
        <end position="139"/>
    </location>
</feature>
<evidence type="ECO:0000259" key="2">
    <source>
        <dbReference type="PROSITE" id="PS51898"/>
    </source>
</evidence>
<dbReference type="GeneID" id="64220667"/>
<dbReference type="InterPro" id="IPR011010">
    <property type="entry name" value="DNA_brk_join_enz"/>
</dbReference>
<dbReference type="Proteomes" id="UP000239833">
    <property type="component" value="Chromosome"/>
</dbReference>
<dbReference type="Gene3D" id="1.10.443.10">
    <property type="entry name" value="Intergrase catalytic core"/>
    <property type="match status" value="1"/>
</dbReference>
<dbReference type="EMBL" id="CP019655">
    <property type="protein sequence ID" value="AVF28421.1"/>
    <property type="molecule type" value="Genomic_DNA"/>
</dbReference>
<dbReference type="Pfam" id="PF00589">
    <property type="entry name" value="Phage_integrase"/>
    <property type="match status" value="1"/>
</dbReference>
<protein>
    <submittedName>
        <fullName evidence="3">Site-specific tyrosine recombinase XerC</fullName>
    </submittedName>
</protein>
<dbReference type="InterPro" id="IPR013762">
    <property type="entry name" value="Integrase-like_cat_sf"/>
</dbReference>
<dbReference type="GO" id="GO:0006310">
    <property type="term" value="P:DNA recombination"/>
    <property type="evidence" value="ECO:0007669"/>
    <property type="project" value="UniProtKB-KW"/>
</dbReference>
<dbReference type="RefSeq" id="WP_158672822.1">
    <property type="nucleotide sequence ID" value="NZ_CP019655.1"/>
</dbReference>
<keyword evidence="1" id="KW-0233">DNA recombination</keyword>
<dbReference type="AlphaFoldDB" id="A0A2L1U680"/>
<dbReference type="PROSITE" id="PS51898">
    <property type="entry name" value="TYR_RECOMBINASE"/>
    <property type="match status" value="1"/>
</dbReference>
<dbReference type="GO" id="GO:0003677">
    <property type="term" value="F:DNA binding"/>
    <property type="evidence" value="ECO:0007669"/>
    <property type="project" value="InterPro"/>
</dbReference>
<evidence type="ECO:0000256" key="1">
    <source>
        <dbReference type="ARBA" id="ARBA00023172"/>
    </source>
</evidence>
<reference evidence="4" key="1">
    <citation type="submission" date="2017-02" db="EMBL/GenBank/DDBJ databases">
        <title>Delineation of Paenibacillus larvae strains originating from foulbrood outbreaks.</title>
        <authorList>
            <person name="Beims H."/>
            <person name="Bunk B."/>
            <person name="Sproeer C."/>
            <person name="Mohr K.I."/>
            <person name="Pradella S."/>
            <person name="Guenther G."/>
            <person name="Rohde M."/>
            <person name="von der Ohe W."/>
            <person name="Steinert M."/>
        </authorList>
    </citation>
    <scope>NUCLEOTIDE SEQUENCE [LARGE SCALE GENOMIC DNA]</scope>
    <source>
        <strain evidence="4">Eric_III</strain>
    </source>
</reference>
<organism evidence="3 4">
    <name type="scientific">Paenibacillus larvae subsp. larvae</name>
    <dbReference type="NCBI Taxonomy" id="147375"/>
    <lineage>
        <taxon>Bacteria</taxon>
        <taxon>Bacillati</taxon>
        <taxon>Bacillota</taxon>
        <taxon>Bacilli</taxon>
        <taxon>Bacillales</taxon>
        <taxon>Paenibacillaceae</taxon>
        <taxon>Paenibacillus</taxon>
    </lineage>
</organism>
<evidence type="ECO:0000313" key="4">
    <source>
        <dbReference type="Proteomes" id="UP000239833"/>
    </source>
</evidence>